<protein>
    <submittedName>
        <fullName evidence="5">Aspartic peptidase domain-containing protein</fullName>
    </submittedName>
</protein>
<dbReference type="PANTHER" id="PTHR47966">
    <property type="entry name" value="BETA-SITE APP-CLEAVING ENZYME, ISOFORM A-RELATED"/>
    <property type="match status" value="1"/>
</dbReference>
<organism evidence="5 6">
    <name type="scientific">Phascolomyces articulosus</name>
    <dbReference type="NCBI Taxonomy" id="60185"/>
    <lineage>
        <taxon>Eukaryota</taxon>
        <taxon>Fungi</taxon>
        <taxon>Fungi incertae sedis</taxon>
        <taxon>Mucoromycota</taxon>
        <taxon>Mucoromycotina</taxon>
        <taxon>Mucoromycetes</taxon>
        <taxon>Mucorales</taxon>
        <taxon>Lichtheimiaceae</taxon>
        <taxon>Phascolomyces</taxon>
    </lineage>
</organism>
<dbReference type="InterPro" id="IPR021109">
    <property type="entry name" value="Peptidase_aspartic_dom_sf"/>
</dbReference>
<dbReference type="GO" id="GO:0006508">
    <property type="term" value="P:proteolysis"/>
    <property type="evidence" value="ECO:0007669"/>
    <property type="project" value="InterPro"/>
</dbReference>
<dbReference type="AlphaFoldDB" id="A0AAD5K7P4"/>
<dbReference type="InterPro" id="IPR033121">
    <property type="entry name" value="PEPTIDASE_A1"/>
</dbReference>
<evidence type="ECO:0000313" key="6">
    <source>
        <dbReference type="Proteomes" id="UP001209540"/>
    </source>
</evidence>
<dbReference type="PANTHER" id="PTHR47966:SF51">
    <property type="entry name" value="BETA-SITE APP-CLEAVING ENZYME, ISOFORM A-RELATED"/>
    <property type="match status" value="1"/>
</dbReference>
<evidence type="ECO:0000256" key="2">
    <source>
        <dbReference type="PIRSR" id="PIRSR601461-2"/>
    </source>
</evidence>
<evidence type="ECO:0000259" key="4">
    <source>
        <dbReference type="PROSITE" id="PS51767"/>
    </source>
</evidence>
<dbReference type="InterPro" id="IPR034164">
    <property type="entry name" value="Pepsin-like_dom"/>
</dbReference>
<evidence type="ECO:0000256" key="3">
    <source>
        <dbReference type="SAM" id="SignalP"/>
    </source>
</evidence>
<accession>A0AAD5K7P4</accession>
<comment type="similarity">
    <text evidence="1">Belongs to the peptidase A1 family.</text>
</comment>
<dbReference type="GO" id="GO:0004190">
    <property type="term" value="F:aspartic-type endopeptidase activity"/>
    <property type="evidence" value="ECO:0007669"/>
    <property type="project" value="InterPro"/>
</dbReference>
<dbReference type="SUPFAM" id="SSF50630">
    <property type="entry name" value="Acid proteases"/>
    <property type="match status" value="1"/>
</dbReference>
<dbReference type="PRINTS" id="PR00792">
    <property type="entry name" value="PEPSIN"/>
</dbReference>
<feature type="disulfide bond" evidence="2">
    <location>
        <begin position="325"/>
        <end position="367"/>
    </location>
</feature>
<reference evidence="5" key="1">
    <citation type="journal article" date="2022" name="IScience">
        <title>Evolution of zygomycete secretomes and the origins of terrestrial fungal ecologies.</title>
        <authorList>
            <person name="Chang Y."/>
            <person name="Wang Y."/>
            <person name="Mondo S."/>
            <person name="Ahrendt S."/>
            <person name="Andreopoulos W."/>
            <person name="Barry K."/>
            <person name="Beard J."/>
            <person name="Benny G.L."/>
            <person name="Blankenship S."/>
            <person name="Bonito G."/>
            <person name="Cuomo C."/>
            <person name="Desiro A."/>
            <person name="Gervers K.A."/>
            <person name="Hundley H."/>
            <person name="Kuo A."/>
            <person name="LaButti K."/>
            <person name="Lang B.F."/>
            <person name="Lipzen A."/>
            <person name="O'Donnell K."/>
            <person name="Pangilinan J."/>
            <person name="Reynolds N."/>
            <person name="Sandor L."/>
            <person name="Smith M.E."/>
            <person name="Tsang A."/>
            <person name="Grigoriev I.V."/>
            <person name="Stajich J.E."/>
            <person name="Spatafora J.W."/>
        </authorList>
    </citation>
    <scope>NUCLEOTIDE SEQUENCE</scope>
    <source>
        <strain evidence="5">RSA 2281</strain>
    </source>
</reference>
<dbReference type="EMBL" id="JAIXMP010000005">
    <property type="protein sequence ID" value="KAI9272997.1"/>
    <property type="molecule type" value="Genomic_DNA"/>
</dbReference>
<reference evidence="5" key="2">
    <citation type="submission" date="2023-02" db="EMBL/GenBank/DDBJ databases">
        <authorList>
            <consortium name="DOE Joint Genome Institute"/>
            <person name="Mondo S.J."/>
            <person name="Chang Y."/>
            <person name="Wang Y."/>
            <person name="Ahrendt S."/>
            <person name="Andreopoulos W."/>
            <person name="Barry K."/>
            <person name="Beard J."/>
            <person name="Benny G.L."/>
            <person name="Blankenship S."/>
            <person name="Bonito G."/>
            <person name="Cuomo C."/>
            <person name="Desiro A."/>
            <person name="Gervers K.A."/>
            <person name="Hundley H."/>
            <person name="Kuo A."/>
            <person name="LaButti K."/>
            <person name="Lang B.F."/>
            <person name="Lipzen A."/>
            <person name="O'Donnell K."/>
            <person name="Pangilinan J."/>
            <person name="Reynolds N."/>
            <person name="Sandor L."/>
            <person name="Smith M.W."/>
            <person name="Tsang A."/>
            <person name="Grigoriev I.V."/>
            <person name="Stajich J.E."/>
            <person name="Spatafora J.W."/>
        </authorList>
    </citation>
    <scope>NUCLEOTIDE SEQUENCE</scope>
    <source>
        <strain evidence="5">RSA 2281</strain>
    </source>
</reference>
<keyword evidence="2" id="KW-1015">Disulfide bond</keyword>
<dbReference type="Gene3D" id="2.40.70.10">
    <property type="entry name" value="Acid Proteases"/>
    <property type="match status" value="2"/>
</dbReference>
<gene>
    <name evidence="5" type="ORF">BDA99DRAFT_499731</name>
</gene>
<name>A0AAD5K7P4_9FUNG</name>
<comment type="caution">
    <text evidence="5">The sequence shown here is derived from an EMBL/GenBank/DDBJ whole genome shotgun (WGS) entry which is preliminary data.</text>
</comment>
<evidence type="ECO:0000313" key="5">
    <source>
        <dbReference type="EMBL" id="KAI9272997.1"/>
    </source>
</evidence>
<dbReference type="Proteomes" id="UP001209540">
    <property type="component" value="Unassembled WGS sequence"/>
</dbReference>
<dbReference type="CDD" id="cd05471">
    <property type="entry name" value="pepsin_like"/>
    <property type="match status" value="1"/>
</dbReference>
<keyword evidence="6" id="KW-1185">Reference proteome</keyword>
<feature type="domain" description="Peptidase A1" evidence="4">
    <location>
        <begin position="53"/>
        <end position="404"/>
    </location>
</feature>
<keyword evidence="3" id="KW-0732">Signal</keyword>
<proteinExistence type="inferred from homology"/>
<dbReference type="InterPro" id="IPR001461">
    <property type="entry name" value="Aspartic_peptidase_A1"/>
</dbReference>
<evidence type="ECO:0000256" key="1">
    <source>
        <dbReference type="ARBA" id="ARBA00007447"/>
    </source>
</evidence>
<sequence length="426" mass="47434">MLNKYILLIASLTALSVPSTQADDILRRVPMYRRSNTGPGIKTEPMIYDKGLLVGSVQLGTPPQKFSVMFDTASSLSWVPSTKCHSSECRDSGHTPYNADDSDTAFSLDQKRSIRFSDDKCIDVELYTETMTVAGLTVENQLFGSAYSVSGIGDDSYIGYLGLGGFTEDGSTNFNSTDKKHKPLERRAFVNSAGFAPNAFQTNYGQQSQQFGMVTYNTGGFYGKKRWNEPEAEFIFGGIDHEVYDGKIAYFPLPTCDYGDSPYWKTRMNCIKLGNKVDIKLAHKSLASFSSNGNFITGPKRQVELLHQGIGAEFDTDSNTYHIKCCESDKLPDLTFTFDNYQVSLPAKLWTAENNDQEDVADEHKMCHTLIIDNNQEKEWSLGGAFLNTFYHIYDQGNKKVGLALPKGSTSDAKIKKIGSRRKNND</sequence>
<dbReference type="Pfam" id="PF00026">
    <property type="entry name" value="Asp"/>
    <property type="match status" value="1"/>
</dbReference>
<dbReference type="PROSITE" id="PS51767">
    <property type="entry name" value="PEPTIDASE_A1"/>
    <property type="match status" value="1"/>
</dbReference>
<feature type="chain" id="PRO_5042254844" evidence="3">
    <location>
        <begin position="23"/>
        <end position="426"/>
    </location>
</feature>
<feature type="signal peptide" evidence="3">
    <location>
        <begin position="1"/>
        <end position="22"/>
    </location>
</feature>